<organism evidence="1 2">
    <name type="scientific">Inquilinus limosus</name>
    <dbReference type="NCBI Taxonomy" id="171674"/>
    <lineage>
        <taxon>Bacteria</taxon>
        <taxon>Pseudomonadati</taxon>
        <taxon>Pseudomonadota</taxon>
        <taxon>Alphaproteobacteria</taxon>
        <taxon>Rhodospirillales</taxon>
        <taxon>Rhodospirillaceae</taxon>
        <taxon>Inquilinus</taxon>
    </lineage>
</organism>
<protein>
    <submittedName>
        <fullName evidence="1">Enoyl-CoA hydratase</fullName>
    </submittedName>
</protein>
<dbReference type="PANTHER" id="PTHR11941">
    <property type="entry name" value="ENOYL-COA HYDRATASE-RELATED"/>
    <property type="match status" value="1"/>
</dbReference>
<dbReference type="InterPro" id="IPR029045">
    <property type="entry name" value="ClpP/crotonase-like_dom_sf"/>
</dbReference>
<evidence type="ECO:0000313" key="2">
    <source>
        <dbReference type="Proteomes" id="UP000196655"/>
    </source>
</evidence>
<dbReference type="SUPFAM" id="SSF52096">
    <property type="entry name" value="ClpP/crotonase"/>
    <property type="match status" value="1"/>
</dbReference>
<dbReference type="InterPro" id="IPR001753">
    <property type="entry name" value="Enoyl-CoA_hydra/iso"/>
</dbReference>
<dbReference type="OrthoDB" id="9802362at2"/>
<reference evidence="2" key="1">
    <citation type="submission" date="2017-05" db="EMBL/GenBank/DDBJ databases">
        <authorList>
            <person name="Macchi M."/>
            <person name="Festa S."/>
            <person name="Coppotelli B.M."/>
            <person name="Morelli I.S."/>
        </authorList>
    </citation>
    <scope>NUCLEOTIDE SEQUENCE [LARGE SCALE GENOMIC DNA]</scope>
    <source>
        <strain evidence="2">I</strain>
    </source>
</reference>
<sequence length="320" mass="35802">MTPSIAIPEPARQQPTVFGLQSAAAVAREPAHLEVARSHYRNLAVELDPVDRIYWCQMRPEGRPSFTPELLQDINDMQRSLQRLFASRADEAQTPFDYYVLASSVPGTYNLGGDLGLFADKIRAGDRTALRRYGHLCIEAIHRNAIAFDLPVVTIALVQGDALGGGFESALAHDMIVAERSAKMGLPEILFNLFPGMGAYSFLSRRLGVVAAERMIASGRIYSAEELHEMGVVDLLAEDGQGAETLRDHLAWHRRRRNALMSMYQVRRRVNPVTFQELQDVVEIWIDAALRLEEGDLRKMARLTAAQDRRRESAMPFAAE</sequence>
<dbReference type="Gene3D" id="3.90.226.10">
    <property type="entry name" value="2-enoyl-CoA Hydratase, Chain A, domain 1"/>
    <property type="match status" value="1"/>
</dbReference>
<proteinExistence type="predicted"/>
<dbReference type="EMBL" id="NHON01000139">
    <property type="protein sequence ID" value="OWJ58069.1"/>
    <property type="molecule type" value="Genomic_DNA"/>
</dbReference>
<evidence type="ECO:0000313" key="1">
    <source>
        <dbReference type="EMBL" id="OWJ58069.1"/>
    </source>
</evidence>
<dbReference type="CDD" id="cd06558">
    <property type="entry name" value="crotonase-like"/>
    <property type="match status" value="1"/>
</dbReference>
<dbReference type="RefSeq" id="WP_088157313.1">
    <property type="nucleotide sequence ID" value="NZ_NHON01000139.1"/>
</dbReference>
<dbReference type="GO" id="GO:0006635">
    <property type="term" value="P:fatty acid beta-oxidation"/>
    <property type="evidence" value="ECO:0007669"/>
    <property type="project" value="TreeGrafter"/>
</dbReference>
<dbReference type="NCBIfam" id="NF006452">
    <property type="entry name" value="PRK08788.1"/>
    <property type="match status" value="1"/>
</dbReference>
<dbReference type="PANTHER" id="PTHR11941:SF54">
    <property type="entry name" value="ENOYL-COA HYDRATASE, MITOCHONDRIAL"/>
    <property type="match status" value="1"/>
</dbReference>
<gene>
    <name evidence="1" type="ORF">BWR60_33665</name>
</gene>
<dbReference type="AlphaFoldDB" id="A0A211YYI3"/>
<comment type="caution">
    <text evidence="1">The sequence shown here is derived from an EMBL/GenBank/DDBJ whole genome shotgun (WGS) entry which is preliminary data.</text>
</comment>
<dbReference type="Proteomes" id="UP000196655">
    <property type="component" value="Unassembled WGS sequence"/>
</dbReference>
<dbReference type="GO" id="GO:0003824">
    <property type="term" value="F:catalytic activity"/>
    <property type="evidence" value="ECO:0007669"/>
    <property type="project" value="UniProtKB-ARBA"/>
</dbReference>
<keyword evidence="2" id="KW-1185">Reference proteome</keyword>
<dbReference type="Gene3D" id="6.20.390.30">
    <property type="match status" value="1"/>
</dbReference>
<name>A0A211YYI3_9PROT</name>
<accession>A0A211YYI3</accession>
<dbReference type="Pfam" id="PF00378">
    <property type="entry name" value="ECH_1"/>
    <property type="match status" value="1"/>
</dbReference>